<dbReference type="Proteomes" id="UP000019849">
    <property type="component" value="Unassembled WGS sequence"/>
</dbReference>
<comment type="caution">
    <text evidence="1">The sequence shown here is derived from an EMBL/GenBank/DDBJ whole genome shotgun (WGS) entry which is preliminary data.</text>
</comment>
<dbReference type="EMBL" id="JENY01000006">
    <property type="protein sequence ID" value="EXL09578.1"/>
    <property type="molecule type" value="Genomic_DNA"/>
</dbReference>
<dbReference type="PATRIC" id="fig|69279.3.peg.1108"/>
<proteinExistence type="predicted"/>
<dbReference type="Gene3D" id="2.40.30.240">
    <property type="match status" value="1"/>
</dbReference>
<evidence type="ECO:0000313" key="2">
    <source>
        <dbReference type="Proteomes" id="UP000019849"/>
    </source>
</evidence>
<dbReference type="eggNOG" id="ENOG502Z8C1">
    <property type="taxonomic scope" value="Bacteria"/>
</dbReference>
<dbReference type="STRING" id="69279.BG36_20845"/>
<sequence length="414" mass="44690">MAQTVLTADIIAKEALMILDNNLVMAKQVFRGYENEFSKKVNGYEVGETISIRRPTDFTVRNTPVMSAQDVTEGKTTITVNQRRGVDFKFSSQDLTLKISELSERVIKPAMVQLANEVDRSIMELYYKVPSWVGTSGKKIGSFADFAVAPERMDEYANPTDGRSAVLAPADHWGLLGSQTALYIQDAAKGAYRKGSLGEIGGVDTYMSQNIPVHTAGTRTNGTIGAAITSATITYDAVKDSMEQTISLAGLGTTNTVKKGDVFTITGVYAVNPVTKARLGFLKQFTVLEDATAAAGAANVKIWPAMIWTGAFKNIDTSDSDLNGKAVTWQSAASAVDRQNLVFHKNAFALVSVPLVSPPGAVDVSRRSYKGTNVRVIPVYDGVNDVSSFRLDILYGVQAIDPRLAHRLSGNTNP</sequence>
<evidence type="ECO:0000313" key="1">
    <source>
        <dbReference type="EMBL" id="EXL09578.1"/>
    </source>
</evidence>
<evidence type="ECO:0008006" key="3">
    <source>
        <dbReference type="Google" id="ProtNLM"/>
    </source>
</evidence>
<protein>
    <recommendedName>
        <fullName evidence="3">P22 coat protein Gp5</fullName>
    </recommendedName>
</protein>
<gene>
    <name evidence="1" type="ORF">BG36_20845</name>
</gene>
<dbReference type="InterPro" id="IPR024659">
    <property type="entry name" value="Phage_coat_Gp5"/>
</dbReference>
<dbReference type="RefSeq" id="WP_035024372.1">
    <property type="nucleotide sequence ID" value="NZ_KK073880.1"/>
</dbReference>
<organism evidence="1 2">
    <name type="scientific">Aquamicrobium defluvii</name>
    <dbReference type="NCBI Taxonomy" id="69279"/>
    <lineage>
        <taxon>Bacteria</taxon>
        <taxon>Pseudomonadati</taxon>
        <taxon>Pseudomonadota</taxon>
        <taxon>Alphaproteobacteria</taxon>
        <taxon>Hyphomicrobiales</taxon>
        <taxon>Phyllobacteriaceae</taxon>
        <taxon>Aquamicrobium</taxon>
    </lineage>
</organism>
<dbReference type="AlphaFoldDB" id="A0A011UUM2"/>
<accession>A0A011UUM2</accession>
<reference evidence="1 2" key="1">
    <citation type="submission" date="2014-02" db="EMBL/GenBank/DDBJ databases">
        <title>Aquamicrobium defluvii Genome sequencing.</title>
        <authorList>
            <person name="Wang X."/>
        </authorList>
    </citation>
    <scope>NUCLEOTIDE SEQUENCE [LARGE SCALE GENOMIC DNA]</scope>
    <source>
        <strain evidence="1 2">W13Z1</strain>
    </source>
</reference>
<dbReference type="HOGENOM" id="CLU_053841_2_1_5"/>
<name>A0A011UUM2_9HYPH</name>
<dbReference type="Pfam" id="PF11651">
    <property type="entry name" value="P22_CoatProtein"/>
    <property type="match status" value="1"/>
</dbReference>